<dbReference type="PROSITE" id="PS51257">
    <property type="entry name" value="PROKAR_LIPOPROTEIN"/>
    <property type="match status" value="1"/>
</dbReference>
<dbReference type="Pfam" id="PF04069">
    <property type="entry name" value="OpuAC"/>
    <property type="match status" value="1"/>
</dbReference>
<comment type="subcellular location">
    <subcellularLocation>
        <location evidence="1">Cell membrane</location>
    </subcellularLocation>
</comment>
<sequence>MNRLSKRSLALVLALLVGVVVAGCGGGGGGGQGGSEEPKTLRLGVAAGWTENIAVANLVKVLLEEDLGYESVDTQTADLGVVFEGVGNGDLDAFQDMWLPNHAAQFESVENDVEQLDPWFDGTVQFGIVTPDYMGIDSIEQLNEAGVTEIVGIDPGAIITTAILENTIPQYGLEAEYIQSSEAAMLSEVEQRYANQENFAFIAWTPHWMNETYDITYLEDPRNTLVNPDGDPLNQATISTIVREDLQEDDPVAYAMLNEYTLNEEQTNSLEEAINEEGYDDPTIGVRAWLEENRELVDPWVEAARQAGEQAEAEQN</sequence>
<keyword evidence="3" id="KW-1003">Cell membrane</keyword>
<dbReference type="Gene3D" id="3.40.190.100">
    <property type="entry name" value="Glycine betaine-binding periplasmic protein, domain 2"/>
    <property type="match status" value="1"/>
</dbReference>
<dbReference type="GO" id="GO:0005275">
    <property type="term" value="F:amine transmembrane transporter activity"/>
    <property type="evidence" value="ECO:0007669"/>
    <property type="project" value="TreeGrafter"/>
</dbReference>
<dbReference type="GO" id="GO:0015871">
    <property type="term" value="P:choline transport"/>
    <property type="evidence" value="ECO:0007669"/>
    <property type="project" value="TreeGrafter"/>
</dbReference>
<evidence type="ECO:0000259" key="5">
    <source>
        <dbReference type="Pfam" id="PF04069"/>
    </source>
</evidence>
<evidence type="ECO:0000256" key="3">
    <source>
        <dbReference type="ARBA" id="ARBA00022475"/>
    </source>
</evidence>
<feature type="domain" description="ABC-type glycine betaine transport system substrate-binding" evidence="5">
    <location>
        <begin position="39"/>
        <end position="292"/>
    </location>
</feature>
<dbReference type="Proteomes" id="UP000502706">
    <property type="component" value="Chromosome"/>
</dbReference>
<dbReference type="GO" id="GO:0015226">
    <property type="term" value="F:carnitine transmembrane transporter activity"/>
    <property type="evidence" value="ECO:0007669"/>
    <property type="project" value="TreeGrafter"/>
</dbReference>
<dbReference type="PANTHER" id="PTHR47737">
    <property type="entry name" value="GLYCINE BETAINE/PROLINE BETAINE TRANSPORT SYSTEM PERMEASE PROTEIN PROW"/>
    <property type="match status" value="1"/>
</dbReference>
<reference evidence="6 7" key="1">
    <citation type="submission" date="2019-10" db="EMBL/GenBank/DDBJ databases">
        <title>Rubrobacter sp nov SCSIO 52915 isolated from a deep-sea sediment in the South China Sea.</title>
        <authorList>
            <person name="Chen R.W."/>
        </authorList>
    </citation>
    <scope>NUCLEOTIDE SEQUENCE [LARGE SCALE GENOMIC DNA]</scope>
    <source>
        <strain evidence="6 7">SCSIO 52915</strain>
    </source>
</reference>
<dbReference type="AlphaFoldDB" id="A0A6G8PZC8"/>
<accession>A0A6G8PZC8</accession>
<evidence type="ECO:0000256" key="4">
    <source>
        <dbReference type="ARBA" id="ARBA00023136"/>
    </source>
</evidence>
<protein>
    <recommendedName>
        <fullName evidence="5">ABC-type glycine betaine transport system substrate-binding domain-containing protein</fullName>
    </recommendedName>
</protein>
<dbReference type="GO" id="GO:0043190">
    <property type="term" value="C:ATP-binding cassette (ABC) transporter complex"/>
    <property type="evidence" value="ECO:0007669"/>
    <property type="project" value="InterPro"/>
</dbReference>
<keyword evidence="7" id="KW-1185">Reference proteome</keyword>
<dbReference type="Gene3D" id="3.40.190.10">
    <property type="entry name" value="Periplasmic binding protein-like II"/>
    <property type="match status" value="1"/>
</dbReference>
<dbReference type="PANTHER" id="PTHR47737:SF1">
    <property type="entry name" value="GLYCINE BETAINE_PROLINE BETAINE TRANSPORT SYSTEM PERMEASE PROTEIN PROW"/>
    <property type="match status" value="1"/>
</dbReference>
<dbReference type="GO" id="GO:0031460">
    <property type="term" value="P:glycine betaine transport"/>
    <property type="evidence" value="ECO:0007669"/>
    <property type="project" value="TreeGrafter"/>
</dbReference>
<dbReference type="InterPro" id="IPR007210">
    <property type="entry name" value="ABC_Gly_betaine_transp_sub-bd"/>
</dbReference>
<dbReference type="CDD" id="cd13639">
    <property type="entry name" value="PBP2_OpuAC_like"/>
    <property type="match status" value="1"/>
</dbReference>
<dbReference type="EMBL" id="CP045121">
    <property type="protein sequence ID" value="QIN79530.1"/>
    <property type="molecule type" value="Genomic_DNA"/>
</dbReference>
<name>A0A6G8PZC8_9ACTN</name>
<evidence type="ECO:0000313" key="7">
    <source>
        <dbReference type="Proteomes" id="UP000502706"/>
    </source>
</evidence>
<keyword evidence="4" id="KW-0472">Membrane</keyword>
<evidence type="ECO:0000313" key="6">
    <source>
        <dbReference type="EMBL" id="QIN79530.1"/>
    </source>
</evidence>
<proteinExistence type="predicted"/>
<evidence type="ECO:0000256" key="2">
    <source>
        <dbReference type="ARBA" id="ARBA00022448"/>
    </source>
</evidence>
<organism evidence="6 7">
    <name type="scientific">Rubrobacter marinus</name>
    <dbReference type="NCBI Taxonomy" id="2653852"/>
    <lineage>
        <taxon>Bacteria</taxon>
        <taxon>Bacillati</taxon>
        <taxon>Actinomycetota</taxon>
        <taxon>Rubrobacteria</taxon>
        <taxon>Rubrobacterales</taxon>
        <taxon>Rubrobacteraceae</taxon>
        <taxon>Rubrobacter</taxon>
    </lineage>
</organism>
<gene>
    <name evidence="6" type="ORF">GBA65_14500</name>
</gene>
<keyword evidence="2" id="KW-0813">Transport</keyword>
<dbReference type="RefSeq" id="WP_166397197.1">
    <property type="nucleotide sequence ID" value="NZ_CP045121.1"/>
</dbReference>
<dbReference type="SUPFAM" id="SSF53850">
    <property type="entry name" value="Periplasmic binding protein-like II"/>
    <property type="match status" value="1"/>
</dbReference>
<evidence type="ECO:0000256" key="1">
    <source>
        <dbReference type="ARBA" id="ARBA00004236"/>
    </source>
</evidence>
<dbReference type="KEGG" id="rmar:GBA65_14500"/>